<comment type="caution">
    <text evidence="2">The sequence shown here is derived from an EMBL/GenBank/DDBJ whole genome shotgun (WGS) entry which is preliminary data.</text>
</comment>
<gene>
    <name evidence="2" type="ORF">V6N11_057225</name>
</gene>
<feature type="region of interest" description="Disordered" evidence="1">
    <location>
        <begin position="1"/>
        <end position="55"/>
    </location>
</feature>
<keyword evidence="3" id="KW-1185">Reference proteome</keyword>
<feature type="compositionally biased region" description="Basic and acidic residues" evidence="1">
    <location>
        <begin position="1"/>
        <end position="13"/>
    </location>
</feature>
<evidence type="ECO:0000313" key="2">
    <source>
        <dbReference type="EMBL" id="KAK8976625.1"/>
    </source>
</evidence>
<proteinExistence type="predicted"/>
<feature type="region of interest" description="Disordered" evidence="1">
    <location>
        <begin position="170"/>
        <end position="193"/>
    </location>
</feature>
<sequence length="369" mass="41619">MVRASELRFKDDSQVNIQATGKGEGRSDCQTKDSISEATSANRSEEVNSQSHREEKEEALNAAVLENSKNNDYCYDLGETNCHLGESEMQGMEDRSHLCETPEQITLGIEMKDEAVVSKTLKKVIEQVEVPAKLVEISNNYQEFRAPYSDGLSMRAREDLRDMGLGLQDKGIRVSGEGNSSHSQGSYKDGYNQRPQDAVNFVNGEKNFEFPELHYLTKTSKKKERKFGSLSTIQDRFLSEAEKRKRVRIKKHLKKKEIEETISELEGRSITDSDIEARKDFLLKEARKTLDIGKKVGIEFIGDEQEGEVVVMGMGVSQRFFNLTLFELDGLKHGCLFVEFGLLGWRAICDVSSKLPWLFTAFGAGPCMV</sequence>
<dbReference type="Proteomes" id="UP001396334">
    <property type="component" value="Unassembled WGS sequence"/>
</dbReference>
<reference evidence="2 3" key="1">
    <citation type="journal article" date="2024" name="G3 (Bethesda)">
        <title>Genome assembly of Hibiscus sabdariffa L. provides insights into metabolisms of medicinal natural products.</title>
        <authorList>
            <person name="Kim T."/>
        </authorList>
    </citation>
    <scope>NUCLEOTIDE SEQUENCE [LARGE SCALE GENOMIC DNA]</scope>
    <source>
        <strain evidence="2">TK-2024</strain>
        <tissue evidence="2">Old leaves</tissue>
    </source>
</reference>
<feature type="compositionally biased region" description="Basic and acidic residues" evidence="1">
    <location>
        <begin position="43"/>
        <end position="55"/>
    </location>
</feature>
<accession>A0ABR2NKH3</accession>
<name>A0ABR2NKH3_9ROSI</name>
<evidence type="ECO:0000313" key="3">
    <source>
        <dbReference type="Proteomes" id="UP001396334"/>
    </source>
</evidence>
<feature type="compositionally biased region" description="Basic and acidic residues" evidence="1">
    <location>
        <begin position="23"/>
        <end position="35"/>
    </location>
</feature>
<protein>
    <submittedName>
        <fullName evidence="2">Uncharacterized protein</fullName>
    </submittedName>
</protein>
<evidence type="ECO:0000256" key="1">
    <source>
        <dbReference type="SAM" id="MobiDB-lite"/>
    </source>
</evidence>
<dbReference type="EMBL" id="JBBPBN010000127">
    <property type="protein sequence ID" value="KAK8976625.1"/>
    <property type="molecule type" value="Genomic_DNA"/>
</dbReference>
<organism evidence="2 3">
    <name type="scientific">Hibiscus sabdariffa</name>
    <name type="common">roselle</name>
    <dbReference type="NCBI Taxonomy" id="183260"/>
    <lineage>
        <taxon>Eukaryota</taxon>
        <taxon>Viridiplantae</taxon>
        <taxon>Streptophyta</taxon>
        <taxon>Embryophyta</taxon>
        <taxon>Tracheophyta</taxon>
        <taxon>Spermatophyta</taxon>
        <taxon>Magnoliopsida</taxon>
        <taxon>eudicotyledons</taxon>
        <taxon>Gunneridae</taxon>
        <taxon>Pentapetalae</taxon>
        <taxon>rosids</taxon>
        <taxon>malvids</taxon>
        <taxon>Malvales</taxon>
        <taxon>Malvaceae</taxon>
        <taxon>Malvoideae</taxon>
        <taxon>Hibiscus</taxon>
    </lineage>
</organism>
<feature type="compositionally biased region" description="Polar residues" evidence="1">
    <location>
        <begin position="177"/>
        <end position="186"/>
    </location>
</feature>